<dbReference type="InterPro" id="IPR036661">
    <property type="entry name" value="Luciferase-like_sf"/>
</dbReference>
<evidence type="ECO:0000313" key="3">
    <source>
        <dbReference type="EMBL" id="MBU3060148.1"/>
    </source>
</evidence>
<dbReference type="InterPro" id="IPR019922">
    <property type="entry name" value="Lucif-like_OxRdatse_MSMEG_4141"/>
</dbReference>
<proteinExistence type="predicted"/>
<protein>
    <submittedName>
        <fullName evidence="3">TIGR03620 family F420-dependent LLM class oxidoreductase</fullName>
    </submittedName>
</protein>
<keyword evidence="4" id="KW-1185">Reference proteome</keyword>
<evidence type="ECO:0000313" key="4">
    <source>
        <dbReference type="Proteomes" id="UP000733379"/>
    </source>
</evidence>
<evidence type="ECO:0000256" key="1">
    <source>
        <dbReference type="ARBA" id="ARBA00023002"/>
    </source>
</evidence>
<dbReference type="Pfam" id="PF00296">
    <property type="entry name" value="Bac_luciferase"/>
    <property type="match status" value="1"/>
</dbReference>
<gene>
    <name evidence="3" type="ORF">KO481_01220</name>
</gene>
<reference evidence="3 4" key="1">
    <citation type="submission" date="2021-06" db="EMBL/GenBank/DDBJ databases">
        <title>Actinomycetes sequencing.</title>
        <authorList>
            <person name="Shan Q."/>
        </authorList>
    </citation>
    <scope>NUCLEOTIDE SEQUENCE [LARGE SCALE GENOMIC DNA]</scope>
    <source>
        <strain evidence="3 4">NEAU-G5</strain>
    </source>
</reference>
<name>A0ABS6AT06_9NOCA</name>
<keyword evidence="1" id="KW-0560">Oxidoreductase</keyword>
<feature type="domain" description="Luciferase-like" evidence="2">
    <location>
        <begin position="28"/>
        <end position="273"/>
    </location>
</feature>
<dbReference type="Proteomes" id="UP000733379">
    <property type="component" value="Unassembled WGS sequence"/>
</dbReference>
<dbReference type="NCBIfam" id="TIGR03620">
    <property type="entry name" value="F420_MSMEG_4141"/>
    <property type="match status" value="1"/>
</dbReference>
<dbReference type="EMBL" id="JAHKNI010000001">
    <property type="protein sequence ID" value="MBU3060148.1"/>
    <property type="molecule type" value="Genomic_DNA"/>
</dbReference>
<dbReference type="Gene3D" id="3.20.20.30">
    <property type="entry name" value="Luciferase-like domain"/>
    <property type="match status" value="1"/>
</dbReference>
<comment type="caution">
    <text evidence="3">The sequence shown here is derived from an EMBL/GenBank/DDBJ whole genome shotgun (WGS) entry which is preliminary data.</text>
</comment>
<dbReference type="InterPro" id="IPR050564">
    <property type="entry name" value="F420-G6PD/mer"/>
</dbReference>
<dbReference type="PANTHER" id="PTHR43244">
    <property type="match status" value="1"/>
</dbReference>
<dbReference type="InterPro" id="IPR011251">
    <property type="entry name" value="Luciferase-like_dom"/>
</dbReference>
<accession>A0ABS6AT06</accession>
<evidence type="ECO:0000259" key="2">
    <source>
        <dbReference type="Pfam" id="PF00296"/>
    </source>
</evidence>
<organism evidence="3 4">
    <name type="scientific">Nocardia albiluteola</name>
    <dbReference type="NCBI Taxonomy" id="2842303"/>
    <lineage>
        <taxon>Bacteria</taxon>
        <taxon>Bacillati</taxon>
        <taxon>Actinomycetota</taxon>
        <taxon>Actinomycetes</taxon>
        <taxon>Mycobacteriales</taxon>
        <taxon>Nocardiaceae</taxon>
        <taxon>Nocardia</taxon>
    </lineage>
</organism>
<dbReference type="PANTHER" id="PTHR43244:SF1">
    <property type="entry name" value="5,10-METHYLENETETRAHYDROMETHANOPTERIN REDUCTASE"/>
    <property type="match status" value="1"/>
</dbReference>
<dbReference type="SUPFAM" id="SSF51679">
    <property type="entry name" value="Bacterial luciferase-like"/>
    <property type="match status" value="1"/>
</dbReference>
<sequence length="304" mass="31803">MDATVVEAARAAIGPVGVALPINFAAPPPLDLQRDAVRRLEAAGYRAAWTNEVPGKDALAQLSVLLAATGRMAFGTFIANVWVREPETAHAAAAVLAQAYPGRFVLGLGVGYPEQAAAVGRSFGSPLTTMRDYVARMDGPQRFLAPDVRYPRLIAALGPKMLALSGEVADGAMPAMLPPEFTASAREALGPDKLLVTGLSIIPDTDPDRARQAAREALSGYLARPTIAAALTRLGYPDERPGAVSDRLVEASYGYGGPEAIAAKVREHLAAGSDHVTLLLPIGSDFATGIEQYLELAPALTELG</sequence>
<dbReference type="CDD" id="cd01097">
    <property type="entry name" value="Tetrahydromethanopterin_reductase"/>
    <property type="match status" value="1"/>
</dbReference>
<dbReference type="RefSeq" id="WP_215915057.1">
    <property type="nucleotide sequence ID" value="NZ_JAHKNI010000001.1"/>
</dbReference>